<evidence type="ECO:0000313" key="2">
    <source>
        <dbReference type="Proteomes" id="UP001056937"/>
    </source>
</evidence>
<dbReference type="PANTHER" id="PTHR33361:SF15">
    <property type="entry name" value="DUF885 FAMILY LIPOPROTEIN"/>
    <property type="match status" value="1"/>
</dbReference>
<dbReference type="Pfam" id="PF05960">
    <property type="entry name" value="DUF885"/>
    <property type="match status" value="1"/>
</dbReference>
<gene>
    <name evidence="1" type="ORF">LHA26_04720</name>
</gene>
<name>A0ABY4XBZ2_9SPHN</name>
<keyword evidence="2" id="KW-1185">Reference proteome</keyword>
<dbReference type="InterPro" id="IPR010281">
    <property type="entry name" value="DUF885"/>
</dbReference>
<sequence length="546" mass="59531">MGARPAPRWEAFRDAYIATDFRLDPAFAVQAGRHEQDGRLPDWSEAGLARRAEFLRGSIRRAEAFPAAALTADQRFERDYLVAVAKGRLFWLTDADQPHHNPAWYFSNGIDPGTYTSRPYAAPAVRMKAMIAYLRAVPGAVAQIRANLRMPMPASFIHYGVTAFGGLADYYPGDGKKAFASVRDPALQAAYDAAAAPAAAAMRQLAAWLQANAAHATQDYALGPARFARMLAATEMVDTPLDRLEAIGRADLARNKAALAEACARYLPGGTVRACIDKAARDKPAEGPVAAARRQVPGLRAFVVQHDLLTIPGREQALVAAAPPYNAQNSAYIDPPGPFDIGVPSIYYIAPPDPRWSKAQQDAYIPSRGDLLFTTVHEVMPGHFVQFLHANRAASPIGRLYVGYAYAEGWAHYAEEMMWQAGLGDGDPETHIGQLTNALLRNVRFLSAIGLHTRGMSEAESRRMFIDDGYQDPGNAEQQAARGTYDPAYLNYTLGKLMILKLRADWTRSHGGRAGWKAFHDQFLSYGGPPIPLVRARMLPGGGAAL</sequence>
<dbReference type="Proteomes" id="UP001056937">
    <property type="component" value="Chromosome 1"/>
</dbReference>
<reference evidence="1" key="1">
    <citation type="journal article" date="2022" name="Toxins">
        <title>Genomic Analysis of Sphingopyxis sp. USTB-05 for Biodegrading Cyanobacterial Hepatotoxins.</title>
        <authorList>
            <person name="Liu C."/>
            <person name="Xu Q."/>
            <person name="Zhao Z."/>
            <person name="Zhang H."/>
            <person name="Liu X."/>
            <person name="Yin C."/>
            <person name="Liu Y."/>
            <person name="Yan H."/>
        </authorList>
    </citation>
    <scope>NUCLEOTIDE SEQUENCE</scope>
    <source>
        <strain evidence="1">NBD5</strain>
    </source>
</reference>
<evidence type="ECO:0000313" key="1">
    <source>
        <dbReference type="EMBL" id="USI74492.1"/>
    </source>
</evidence>
<proteinExistence type="predicted"/>
<protein>
    <submittedName>
        <fullName evidence="1">DUF885 domain-containing protein</fullName>
    </submittedName>
</protein>
<dbReference type="EMBL" id="CP084930">
    <property type="protein sequence ID" value="USI74492.1"/>
    <property type="molecule type" value="Genomic_DNA"/>
</dbReference>
<organism evidence="1 2">
    <name type="scientific">Sphingomonas morindae</name>
    <dbReference type="NCBI Taxonomy" id="1541170"/>
    <lineage>
        <taxon>Bacteria</taxon>
        <taxon>Pseudomonadati</taxon>
        <taxon>Pseudomonadota</taxon>
        <taxon>Alphaproteobacteria</taxon>
        <taxon>Sphingomonadales</taxon>
        <taxon>Sphingomonadaceae</taxon>
        <taxon>Sphingomonas</taxon>
    </lineage>
</organism>
<accession>A0ABY4XBZ2</accession>
<dbReference type="PANTHER" id="PTHR33361">
    <property type="entry name" value="GLR0591 PROTEIN"/>
    <property type="match status" value="1"/>
</dbReference>